<evidence type="ECO:0000256" key="6">
    <source>
        <dbReference type="ARBA" id="ARBA00022946"/>
    </source>
</evidence>
<dbReference type="EMBL" id="MCFE01000070">
    <property type="protein sequence ID" value="ORY01411.1"/>
    <property type="molecule type" value="Genomic_DNA"/>
</dbReference>
<evidence type="ECO:0000313" key="13">
    <source>
        <dbReference type="EMBL" id="ORY01411.1"/>
    </source>
</evidence>
<dbReference type="Proteomes" id="UP000193498">
    <property type="component" value="Unassembled WGS sequence"/>
</dbReference>
<dbReference type="InterPro" id="IPR011054">
    <property type="entry name" value="Rudment_hybrid_motif"/>
</dbReference>
<gene>
    <name evidence="13" type="ORF">K493DRAFT_347336</name>
</gene>
<keyword evidence="6" id="KW-0809">Transit peptide</keyword>
<dbReference type="FunFam" id="3.30.1490.20:FF:000003">
    <property type="entry name" value="acetyl-CoA carboxylase isoform X1"/>
    <property type="match status" value="1"/>
</dbReference>
<protein>
    <recommendedName>
        <fullName evidence="15">Methylcrotonoyl-CoA carboxylase subunit alpha, mitochondrial</fullName>
    </recommendedName>
</protein>
<dbReference type="GO" id="GO:0004485">
    <property type="term" value="F:methylcrotonoyl-CoA carboxylase activity"/>
    <property type="evidence" value="ECO:0007669"/>
    <property type="project" value="TreeGrafter"/>
</dbReference>
<dbReference type="PROSITE" id="PS50975">
    <property type="entry name" value="ATP_GRASP"/>
    <property type="match status" value="1"/>
</dbReference>
<evidence type="ECO:0000256" key="5">
    <source>
        <dbReference type="ARBA" id="ARBA00022840"/>
    </source>
</evidence>
<dbReference type="InterPro" id="IPR005479">
    <property type="entry name" value="CPAse_ATP-bd"/>
</dbReference>
<dbReference type="Pfam" id="PF02786">
    <property type="entry name" value="CPSase_L_D2"/>
    <property type="match status" value="1"/>
</dbReference>
<comment type="cofactor">
    <cofactor evidence="1">
        <name>biotin</name>
        <dbReference type="ChEBI" id="CHEBI:57586"/>
    </cofactor>
</comment>
<feature type="domain" description="ATP-grasp" evidence="11">
    <location>
        <begin position="160"/>
        <end position="358"/>
    </location>
</feature>
<dbReference type="FunFam" id="2.40.50.100:FF:000003">
    <property type="entry name" value="Acetyl-CoA carboxylase biotin carboxyl carrier protein"/>
    <property type="match status" value="1"/>
</dbReference>
<dbReference type="Gene3D" id="3.30.1490.20">
    <property type="entry name" value="ATP-grasp fold, A domain"/>
    <property type="match status" value="1"/>
</dbReference>
<dbReference type="PROSITE" id="PS00188">
    <property type="entry name" value="BIOTIN"/>
    <property type="match status" value="1"/>
</dbReference>
<dbReference type="Gene3D" id="3.30.470.20">
    <property type="entry name" value="ATP-grasp fold, B domain"/>
    <property type="match status" value="1"/>
</dbReference>
<keyword evidence="3" id="KW-0436">Ligase</keyword>
<keyword evidence="14" id="KW-1185">Reference proteome</keyword>
<dbReference type="GO" id="GO:0005524">
    <property type="term" value="F:ATP binding"/>
    <property type="evidence" value="ECO:0007669"/>
    <property type="project" value="UniProtKB-UniRule"/>
</dbReference>
<evidence type="ECO:0000256" key="9">
    <source>
        <dbReference type="PROSITE-ProRule" id="PRU00409"/>
    </source>
</evidence>
<name>A0A1Y1YTS3_9FUNG</name>
<dbReference type="InterPro" id="IPR016185">
    <property type="entry name" value="PreATP-grasp_dom_sf"/>
</dbReference>
<dbReference type="InterPro" id="IPR011053">
    <property type="entry name" value="Single_hybrid_motif"/>
</dbReference>
<keyword evidence="5 9" id="KW-0067">ATP-binding</keyword>
<reference evidence="13 14" key="1">
    <citation type="submission" date="2016-07" db="EMBL/GenBank/DDBJ databases">
        <title>Pervasive Adenine N6-methylation of Active Genes in Fungi.</title>
        <authorList>
            <consortium name="DOE Joint Genome Institute"/>
            <person name="Mondo S.J."/>
            <person name="Dannebaum R.O."/>
            <person name="Kuo R.C."/>
            <person name="Labutti K."/>
            <person name="Haridas S."/>
            <person name="Kuo A."/>
            <person name="Salamov A."/>
            <person name="Ahrendt S.R."/>
            <person name="Lipzen A."/>
            <person name="Sullivan W."/>
            <person name="Andreopoulos W.B."/>
            <person name="Clum A."/>
            <person name="Lindquist E."/>
            <person name="Daum C."/>
            <person name="Ramamoorthy G.K."/>
            <person name="Gryganskyi A."/>
            <person name="Culley D."/>
            <person name="Magnuson J.K."/>
            <person name="James T.Y."/>
            <person name="O'Malley M.A."/>
            <person name="Stajich J.E."/>
            <person name="Spatafora J.W."/>
            <person name="Visel A."/>
            <person name="Grigoriev I.V."/>
        </authorList>
    </citation>
    <scope>NUCLEOTIDE SEQUENCE [LARGE SCALE GENOMIC DNA]</scope>
    <source>
        <strain evidence="13 14">CBS 931.73</strain>
    </source>
</reference>
<accession>A0A1Y1YTS3</accession>
<keyword evidence="7" id="KW-0496">Mitochondrion</keyword>
<dbReference type="InterPro" id="IPR005481">
    <property type="entry name" value="BC-like_N"/>
</dbReference>
<dbReference type="SUPFAM" id="SSF52440">
    <property type="entry name" value="PreATP-grasp domain"/>
    <property type="match status" value="1"/>
</dbReference>
<dbReference type="SUPFAM" id="SSF56059">
    <property type="entry name" value="Glutathione synthetase ATP-binding domain-like"/>
    <property type="match status" value="1"/>
</dbReference>
<evidence type="ECO:0000256" key="2">
    <source>
        <dbReference type="ARBA" id="ARBA00004305"/>
    </source>
</evidence>
<dbReference type="PROSITE" id="PS50979">
    <property type="entry name" value="BC"/>
    <property type="match status" value="1"/>
</dbReference>
<evidence type="ECO:0008006" key="15">
    <source>
        <dbReference type="Google" id="ProtNLM"/>
    </source>
</evidence>
<dbReference type="FunFam" id="3.40.50.20:FF:000010">
    <property type="entry name" value="Propionyl-CoA carboxylase subunit alpha"/>
    <property type="match status" value="1"/>
</dbReference>
<evidence type="ECO:0000259" key="11">
    <source>
        <dbReference type="PROSITE" id="PS50975"/>
    </source>
</evidence>
<dbReference type="InterPro" id="IPR001882">
    <property type="entry name" value="Biotin_BS"/>
</dbReference>
<keyword evidence="8" id="KW-0092">Biotin</keyword>
<feature type="domain" description="Lipoyl-binding" evidence="10">
    <location>
        <begin position="637"/>
        <end position="712"/>
    </location>
</feature>
<dbReference type="InterPro" id="IPR050856">
    <property type="entry name" value="Biotin_carboxylase_complex"/>
</dbReference>
<dbReference type="STRING" id="1314790.A0A1Y1YTS3"/>
<evidence type="ECO:0000256" key="3">
    <source>
        <dbReference type="ARBA" id="ARBA00022598"/>
    </source>
</evidence>
<dbReference type="InterPro" id="IPR011761">
    <property type="entry name" value="ATP-grasp"/>
</dbReference>
<feature type="domain" description="Biotin carboxylation" evidence="12">
    <location>
        <begin position="41"/>
        <end position="488"/>
    </location>
</feature>
<evidence type="ECO:0000256" key="1">
    <source>
        <dbReference type="ARBA" id="ARBA00001953"/>
    </source>
</evidence>
<dbReference type="Pfam" id="PF00289">
    <property type="entry name" value="Biotin_carb_N"/>
    <property type="match status" value="1"/>
</dbReference>
<proteinExistence type="predicted"/>
<dbReference type="SUPFAM" id="SSF51246">
    <property type="entry name" value="Rudiment single hybrid motif"/>
    <property type="match status" value="1"/>
</dbReference>
<dbReference type="InterPro" id="IPR005482">
    <property type="entry name" value="Biotin_COase_C"/>
</dbReference>
<dbReference type="SMART" id="SM00878">
    <property type="entry name" value="Biotin_carb_C"/>
    <property type="match status" value="1"/>
</dbReference>
<comment type="subcellular location">
    <subcellularLocation>
        <location evidence="2">Mitochondrion matrix</location>
    </subcellularLocation>
</comment>
<dbReference type="GO" id="GO:0046872">
    <property type="term" value="F:metal ion binding"/>
    <property type="evidence" value="ECO:0007669"/>
    <property type="project" value="InterPro"/>
</dbReference>
<evidence type="ECO:0000259" key="10">
    <source>
        <dbReference type="PROSITE" id="PS50968"/>
    </source>
</evidence>
<dbReference type="PROSITE" id="PS50968">
    <property type="entry name" value="BIOTINYL_LIPOYL"/>
    <property type="match status" value="1"/>
</dbReference>
<sequence>MANVYTKATALPLLRLRLNPAQTSRYFGSTAAAFSATRKPLFDKILIANRGEIACRVVRTARKLGIKTVAVYSDADKYASHVKMADEAYLIGPAASSESYLRMDKIVDVAKRSGSQAIHPGYGFLSENASFAELLDKENITFIGPPASAMISMGSKSESKEIMEAAKVPVVPGYHGPNQELNFLKEEAEKIGYPVLIKAIKGGGGKGMRIVESPADFEEMLNSAKNEARKSFGDDQVLIEKYLVTPRHVEVQVFADKHGNAVHLFERDCSVQRRHQKILEEAPAPNLSEEVRALLGAKAVAAAKAVDYVGAGTVEFIMDNTDQKFYFMEMNTRLQVEHPVTEMVTGTDLVHWQLEVAAGNKLPKTQEELKLRGHAFEARIYAENPAKGFVPDTGKLLHVRIPEPSDSVRVETGVGQGDSVSVHYDPMIAKLVVRGDDRTGALRVLRKALGEYEIVGLNTNIDFLKDVISHPAFIEGDVETGFIKKYENELFKEVPAVAHDVLAQAALSLVLRDQQQVSSRTNNSNDPYSPWSSLAGTRLNELGSRKITLLSGENQVTVDVAFNQNGTYQLKVNNGETTKEYDQVEVAKNADYENQLSTFIGDRKYCSNVILKGEQLHVFGENGRSTFSLEVPAYLSAEKSDVAGSVKTPMPCKISQVLVQPGESVKKGTPLVILEAMKMEHVIKAPFDGVISKVHFNVGDLAEENKSLVAFEQQEEAKA</sequence>
<evidence type="ECO:0000313" key="14">
    <source>
        <dbReference type="Proteomes" id="UP000193498"/>
    </source>
</evidence>
<dbReference type="PANTHER" id="PTHR18866:SF33">
    <property type="entry name" value="METHYLCROTONOYL-COA CARBOXYLASE SUBUNIT ALPHA, MITOCHONDRIAL-RELATED"/>
    <property type="match status" value="1"/>
</dbReference>
<dbReference type="Gene3D" id="2.40.50.100">
    <property type="match status" value="1"/>
</dbReference>
<dbReference type="AlphaFoldDB" id="A0A1Y1YTS3"/>
<organism evidence="13 14">
    <name type="scientific">Basidiobolus meristosporus CBS 931.73</name>
    <dbReference type="NCBI Taxonomy" id="1314790"/>
    <lineage>
        <taxon>Eukaryota</taxon>
        <taxon>Fungi</taxon>
        <taxon>Fungi incertae sedis</taxon>
        <taxon>Zoopagomycota</taxon>
        <taxon>Entomophthoromycotina</taxon>
        <taxon>Basidiobolomycetes</taxon>
        <taxon>Basidiobolales</taxon>
        <taxon>Basidiobolaceae</taxon>
        <taxon>Basidiobolus</taxon>
    </lineage>
</organism>
<evidence type="ECO:0000256" key="7">
    <source>
        <dbReference type="ARBA" id="ARBA00023128"/>
    </source>
</evidence>
<dbReference type="Pfam" id="PF02785">
    <property type="entry name" value="Biotin_carb_C"/>
    <property type="match status" value="1"/>
</dbReference>
<dbReference type="Gene3D" id="3.30.700.40">
    <property type="match status" value="1"/>
</dbReference>
<evidence type="ECO:0000256" key="8">
    <source>
        <dbReference type="ARBA" id="ARBA00023267"/>
    </source>
</evidence>
<dbReference type="NCBIfam" id="NF006367">
    <property type="entry name" value="PRK08591.1"/>
    <property type="match status" value="1"/>
</dbReference>
<dbReference type="InterPro" id="IPR011764">
    <property type="entry name" value="Biotin_carboxylation_dom"/>
</dbReference>
<dbReference type="PROSITE" id="PS00867">
    <property type="entry name" value="CPSASE_2"/>
    <property type="match status" value="1"/>
</dbReference>
<dbReference type="InParanoid" id="A0A1Y1YTS3"/>
<dbReference type="SUPFAM" id="SSF51230">
    <property type="entry name" value="Single hybrid motif"/>
    <property type="match status" value="1"/>
</dbReference>
<dbReference type="InterPro" id="IPR000089">
    <property type="entry name" value="Biotin_lipoyl"/>
</dbReference>
<dbReference type="CDD" id="cd06850">
    <property type="entry name" value="biotinyl_domain"/>
    <property type="match status" value="1"/>
</dbReference>
<dbReference type="Pfam" id="PF00364">
    <property type="entry name" value="Biotin_lipoyl"/>
    <property type="match status" value="1"/>
</dbReference>
<dbReference type="FunFam" id="3.30.470.20:FF:000028">
    <property type="entry name" value="Methylcrotonoyl-CoA carboxylase subunit alpha, mitochondrial"/>
    <property type="match status" value="1"/>
</dbReference>
<evidence type="ECO:0000259" key="12">
    <source>
        <dbReference type="PROSITE" id="PS50979"/>
    </source>
</evidence>
<dbReference type="PANTHER" id="PTHR18866">
    <property type="entry name" value="CARBOXYLASE:PYRUVATE/ACETYL-COA/PROPIONYL-COA CARBOXYLASE"/>
    <property type="match status" value="1"/>
</dbReference>
<dbReference type="InterPro" id="IPR013815">
    <property type="entry name" value="ATP_grasp_subdomain_1"/>
</dbReference>
<comment type="caution">
    <text evidence="13">The sequence shown here is derived from an EMBL/GenBank/DDBJ whole genome shotgun (WGS) entry which is preliminary data.</text>
</comment>
<dbReference type="OrthoDB" id="196847at2759"/>
<dbReference type="Gene3D" id="3.40.50.20">
    <property type="match status" value="1"/>
</dbReference>
<evidence type="ECO:0000256" key="4">
    <source>
        <dbReference type="ARBA" id="ARBA00022741"/>
    </source>
</evidence>
<keyword evidence="4 9" id="KW-0547">Nucleotide-binding</keyword>
<dbReference type="GO" id="GO:0005759">
    <property type="term" value="C:mitochondrial matrix"/>
    <property type="evidence" value="ECO:0007669"/>
    <property type="project" value="UniProtKB-SubCell"/>
</dbReference>